<dbReference type="PATRIC" id="fig|1605367.3.peg.3708"/>
<sequence length="173" mass="19780">MTEKQENILEAALRLFASEGYNATSTKKVAIEAGVSEGLIFRHFGNKEGLLQAILNLGKERLQKVYANIVLQSDPKEVIKKAILMLFEVPEEEYAFWKLQFKLKWELELVDHEKMAPLLLSLSNAFKKLGYSNPEMEAKLLLHIHDGLATAILMGRNVDKEKMKDFLLDKYNV</sequence>
<dbReference type="InterPro" id="IPR009057">
    <property type="entry name" value="Homeodomain-like_sf"/>
</dbReference>
<protein>
    <recommendedName>
        <fullName evidence="3">HTH tetR-type domain-containing protein</fullName>
    </recommendedName>
</protein>
<dbReference type="InterPro" id="IPR023772">
    <property type="entry name" value="DNA-bd_HTH_TetR-type_CS"/>
</dbReference>
<dbReference type="SUPFAM" id="SSF46689">
    <property type="entry name" value="Homeodomain-like"/>
    <property type="match status" value="1"/>
</dbReference>
<dbReference type="OrthoDB" id="9789566at2"/>
<dbReference type="Pfam" id="PF00440">
    <property type="entry name" value="TetR_N"/>
    <property type="match status" value="1"/>
</dbReference>
<dbReference type="PANTHER" id="PTHR43479">
    <property type="entry name" value="ACREF/ENVCD OPERON REPRESSOR-RELATED"/>
    <property type="match status" value="1"/>
</dbReference>
<evidence type="ECO:0000256" key="2">
    <source>
        <dbReference type="PROSITE-ProRule" id="PRU00335"/>
    </source>
</evidence>
<keyword evidence="5" id="KW-1185">Reference proteome</keyword>
<dbReference type="Proteomes" id="UP000050454">
    <property type="component" value="Unassembled WGS sequence"/>
</dbReference>
<dbReference type="PRINTS" id="PR00455">
    <property type="entry name" value="HTHTETR"/>
</dbReference>
<evidence type="ECO:0000313" key="4">
    <source>
        <dbReference type="EMBL" id="KPM47867.1"/>
    </source>
</evidence>
<dbReference type="PROSITE" id="PS50977">
    <property type="entry name" value="HTH_TETR_2"/>
    <property type="match status" value="1"/>
</dbReference>
<organism evidence="4 5">
    <name type="scientific">Jiulongibacter sediminis</name>
    <dbReference type="NCBI Taxonomy" id="1605367"/>
    <lineage>
        <taxon>Bacteria</taxon>
        <taxon>Pseudomonadati</taxon>
        <taxon>Bacteroidota</taxon>
        <taxon>Cytophagia</taxon>
        <taxon>Cytophagales</taxon>
        <taxon>Leadbetterellaceae</taxon>
        <taxon>Jiulongibacter</taxon>
    </lineage>
</organism>
<keyword evidence="1 2" id="KW-0238">DNA-binding</keyword>
<comment type="caution">
    <text evidence="4">The sequence shown here is derived from an EMBL/GenBank/DDBJ whole genome shotgun (WGS) entry which is preliminary data.</text>
</comment>
<dbReference type="PANTHER" id="PTHR43479:SF11">
    <property type="entry name" value="ACREF_ENVCD OPERON REPRESSOR-RELATED"/>
    <property type="match status" value="1"/>
</dbReference>
<accession>A0A0P7BKS8</accession>
<dbReference type="Gene3D" id="1.10.357.10">
    <property type="entry name" value="Tetracycline Repressor, domain 2"/>
    <property type="match status" value="1"/>
</dbReference>
<dbReference type="InterPro" id="IPR001647">
    <property type="entry name" value="HTH_TetR"/>
</dbReference>
<dbReference type="GO" id="GO:0003677">
    <property type="term" value="F:DNA binding"/>
    <property type="evidence" value="ECO:0007669"/>
    <property type="project" value="UniProtKB-UniRule"/>
</dbReference>
<gene>
    <name evidence="4" type="ORF">AFM12_11545</name>
</gene>
<evidence type="ECO:0000313" key="5">
    <source>
        <dbReference type="Proteomes" id="UP000050454"/>
    </source>
</evidence>
<feature type="domain" description="HTH tetR-type" evidence="3">
    <location>
        <begin position="2"/>
        <end position="62"/>
    </location>
</feature>
<dbReference type="RefSeq" id="WP_055148331.1">
    <property type="nucleotide sequence ID" value="NZ_JXSZ01000009.1"/>
</dbReference>
<name>A0A0P7BKS8_9BACT</name>
<dbReference type="InterPro" id="IPR050624">
    <property type="entry name" value="HTH-type_Tx_Regulator"/>
</dbReference>
<feature type="DNA-binding region" description="H-T-H motif" evidence="2">
    <location>
        <begin position="25"/>
        <end position="44"/>
    </location>
</feature>
<dbReference type="STRING" id="1605367.AFM12_11545"/>
<dbReference type="AlphaFoldDB" id="A0A0P7BKS8"/>
<evidence type="ECO:0000259" key="3">
    <source>
        <dbReference type="PROSITE" id="PS50977"/>
    </source>
</evidence>
<proteinExistence type="predicted"/>
<dbReference type="EMBL" id="LGTQ01000009">
    <property type="protein sequence ID" value="KPM47867.1"/>
    <property type="molecule type" value="Genomic_DNA"/>
</dbReference>
<dbReference type="PROSITE" id="PS01081">
    <property type="entry name" value="HTH_TETR_1"/>
    <property type="match status" value="1"/>
</dbReference>
<evidence type="ECO:0000256" key="1">
    <source>
        <dbReference type="ARBA" id="ARBA00023125"/>
    </source>
</evidence>
<reference evidence="4 5" key="1">
    <citation type="submission" date="2015-07" db="EMBL/GenBank/DDBJ databases">
        <title>The draft genome sequence of Leadbetterella sp. JN14-9.</title>
        <authorList>
            <person name="Liu Y."/>
            <person name="Du J."/>
            <person name="Shao Z."/>
        </authorList>
    </citation>
    <scope>NUCLEOTIDE SEQUENCE [LARGE SCALE GENOMIC DNA]</scope>
    <source>
        <strain evidence="4 5">JN14-9</strain>
    </source>
</reference>